<dbReference type="SUPFAM" id="SSF46955">
    <property type="entry name" value="Putative DNA-binding domain"/>
    <property type="match status" value="1"/>
</dbReference>
<proteinExistence type="predicted"/>
<dbReference type="Gene3D" id="1.10.490.50">
    <property type="entry name" value="Antibiotic binding domain of TipA-like multidrug resistance regulators"/>
    <property type="match status" value="1"/>
</dbReference>
<keyword evidence="5" id="KW-0175">Coiled coil</keyword>
<evidence type="ECO:0000259" key="6">
    <source>
        <dbReference type="PROSITE" id="PS50937"/>
    </source>
</evidence>
<protein>
    <submittedName>
        <fullName evidence="7">TipAS antibiotic-recognition domain-containing protein</fullName>
    </submittedName>
</protein>
<dbReference type="SMART" id="SM00422">
    <property type="entry name" value="HTH_MERR"/>
    <property type="match status" value="1"/>
</dbReference>
<dbReference type="InterPro" id="IPR047057">
    <property type="entry name" value="MerR_fam"/>
</dbReference>
<dbReference type="InterPro" id="IPR009061">
    <property type="entry name" value="DNA-bd_dom_put_sf"/>
</dbReference>
<dbReference type="InterPro" id="IPR036244">
    <property type="entry name" value="TipA-like_antibiotic-bd"/>
</dbReference>
<evidence type="ECO:0000256" key="1">
    <source>
        <dbReference type="ARBA" id="ARBA00022491"/>
    </source>
</evidence>
<evidence type="ECO:0000256" key="3">
    <source>
        <dbReference type="ARBA" id="ARBA00023125"/>
    </source>
</evidence>
<evidence type="ECO:0000256" key="4">
    <source>
        <dbReference type="ARBA" id="ARBA00023163"/>
    </source>
</evidence>
<reference evidence="8" key="1">
    <citation type="journal article" date="2019" name="Int. J. Syst. Evol. Microbiol.">
        <title>The Global Catalogue of Microorganisms (GCM) 10K type strain sequencing project: providing services to taxonomists for standard genome sequencing and annotation.</title>
        <authorList>
            <consortium name="The Broad Institute Genomics Platform"/>
            <consortium name="The Broad Institute Genome Sequencing Center for Infectious Disease"/>
            <person name="Wu L."/>
            <person name="Ma J."/>
        </authorList>
    </citation>
    <scope>NUCLEOTIDE SEQUENCE [LARGE SCALE GENOMIC DNA]</scope>
    <source>
        <strain evidence="8">JCM 13250</strain>
    </source>
</reference>
<dbReference type="PRINTS" id="PR00040">
    <property type="entry name" value="HTHMERR"/>
</dbReference>
<keyword evidence="4" id="KW-0804">Transcription</keyword>
<comment type="caution">
    <text evidence="7">The sequence shown here is derived from an EMBL/GenBank/DDBJ whole genome shotgun (WGS) entry which is preliminary data.</text>
</comment>
<keyword evidence="1" id="KW-0678">Repressor</keyword>
<name>A0ABP4Y7K0_9ACTN</name>
<evidence type="ECO:0000313" key="7">
    <source>
        <dbReference type="EMBL" id="GAA1803115.1"/>
    </source>
</evidence>
<dbReference type="Gene3D" id="1.10.1660.10">
    <property type="match status" value="1"/>
</dbReference>
<keyword evidence="2" id="KW-0805">Transcription regulation</keyword>
<dbReference type="Pfam" id="PF07739">
    <property type="entry name" value="TipAS"/>
    <property type="match status" value="1"/>
</dbReference>
<feature type="domain" description="HTH merR-type" evidence="6">
    <location>
        <begin position="3"/>
        <end position="72"/>
    </location>
</feature>
<dbReference type="PROSITE" id="PS50937">
    <property type="entry name" value="HTH_MERR_2"/>
    <property type="match status" value="1"/>
</dbReference>
<dbReference type="RefSeq" id="WP_344130171.1">
    <property type="nucleotide sequence ID" value="NZ_BAAALT010000066.1"/>
</dbReference>
<accession>A0ABP4Y7K0</accession>
<evidence type="ECO:0000313" key="8">
    <source>
        <dbReference type="Proteomes" id="UP001500218"/>
    </source>
</evidence>
<dbReference type="InterPro" id="IPR000551">
    <property type="entry name" value="MerR-type_HTH_dom"/>
</dbReference>
<dbReference type="Proteomes" id="UP001500218">
    <property type="component" value="Unassembled WGS sequence"/>
</dbReference>
<dbReference type="SUPFAM" id="SSF89082">
    <property type="entry name" value="Antibiotic binding domain of TipA-like multidrug resistance regulators"/>
    <property type="match status" value="1"/>
</dbReference>
<keyword evidence="8" id="KW-1185">Reference proteome</keyword>
<dbReference type="EMBL" id="BAAALT010000066">
    <property type="protein sequence ID" value="GAA1803115.1"/>
    <property type="molecule type" value="Genomic_DNA"/>
</dbReference>
<keyword evidence="3" id="KW-0238">DNA-binding</keyword>
<evidence type="ECO:0000256" key="5">
    <source>
        <dbReference type="SAM" id="Coils"/>
    </source>
</evidence>
<feature type="coiled-coil region" evidence="5">
    <location>
        <begin position="78"/>
        <end position="105"/>
    </location>
</feature>
<sequence length="251" mass="28915">MTEWSIQDIARLAGTTSRTLRYYGEVGLLEPSRVGRNGYRYYDQDSLVRLQRILLLRELGLGLPAIADVLRGGDQDTVTALRTHLELLEQERQRIDRQIRSVRTTLRKTERGEQLMAEEVLDGFDHTQYEQEVTERWGRDAYEKGDRWWRSLSDADKKAFMEQQAGIARDFGAAFQAGRPVDGDEVQDITRRQVEWLSITMTVTKAYVENLGEMYVADPRFRANYDGPGGEGTAEFVRDAMKVYAQRHLSD</sequence>
<organism evidence="7 8">
    <name type="scientific">Luedemannella flava</name>
    <dbReference type="NCBI Taxonomy" id="349316"/>
    <lineage>
        <taxon>Bacteria</taxon>
        <taxon>Bacillati</taxon>
        <taxon>Actinomycetota</taxon>
        <taxon>Actinomycetes</taxon>
        <taxon>Micromonosporales</taxon>
        <taxon>Micromonosporaceae</taxon>
        <taxon>Luedemannella</taxon>
    </lineage>
</organism>
<dbReference type="Pfam" id="PF13411">
    <property type="entry name" value="MerR_1"/>
    <property type="match status" value="1"/>
</dbReference>
<evidence type="ECO:0000256" key="2">
    <source>
        <dbReference type="ARBA" id="ARBA00023015"/>
    </source>
</evidence>
<dbReference type="PANTHER" id="PTHR30204">
    <property type="entry name" value="REDOX-CYCLING DRUG-SENSING TRANSCRIPTIONAL ACTIVATOR SOXR"/>
    <property type="match status" value="1"/>
</dbReference>
<dbReference type="InterPro" id="IPR012925">
    <property type="entry name" value="TipAS_dom"/>
</dbReference>
<gene>
    <name evidence="7" type="ORF">GCM10009682_26200</name>
</gene>
<dbReference type="PANTHER" id="PTHR30204:SF69">
    <property type="entry name" value="MERR-FAMILY TRANSCRIPTIONAL REGULATOR"/>
    <property type="match status" value="1"/>
</dbReference>
<dbReference type="CDD" id="cd01106">
    <property type="entry name" value="HTH_TipAL-Mta"/>
    <property type="match status" value="1"/>
</dbReference>